<gene>
    <name evidence="4" type="ORF">TEA_009518</name>
</gene>
<dbReference type="EMBL" id="SDRB02012430">
    <property type="protein sequence ID" value="THF97789.1"/>
    <property type="molecule type" value="Genomic_DNA"/>
</dbReference>
<evidence type="ECO:0000256" key="2">
    <source>
        <dbReference type="ARBA" id="ARBA00022679"/>
    </source>
</evidence>
<proteinExistence type="inferred from homology"/>
<evidence type="ECO:0000256" key="1">
    <source>
        <dbReference type="ARBA" id="ARBA00009861"/>
    </source>
</evidence>
<dbReference type="GO" id="GO:0016746">
    <property type="term" value="F:acyltransferase activity"/>
    <property type="evidence" value="ECO:0007669"/>
    <property type="project" value="UniProtKB-KW"/>
</dbReference>
<protein>
    <submittedName>
        <fullName evidence="4">Uncharacterized protein</fullName>
    </submittedName>
</protein>
<comment type="similarity">
    <text evidence="1">Belongs to the plant acyltransferase family.</text>
</comment>
<keyword evidence="5" id="KW-1185">Reference proteome</keyword>
<dbReference type="PANTHER" id="PTHR31623">
    <property type="entry name" value="F21J9.9"/>
    <property type="match status" value="1"/>
</dbReference>
<dbReference type="PANTHER" id="PTHR31623:SF33">
    <property type="entry name" value="STEMMADENINE O-ACETYLTRANSFERASE-LIKE"/>
    <property type="match status" value="1"/>
</dbReference>
<dbReference type="Pfam" id="PF02458">
    <property type="entry name" value="Transferase"/>
    <property type="match status" value="1"/>
</dbReference>
<accession>A0A4S4D5Y0</accession>
<name>A0A4S4D5Y0_CAMSN</name>
<sequence length="373" mass="41120">MEVEIISRETIKPSSLTPPHLRTYKLSLLDQFIPSNHVPIVLFYPMLDNDHVHVTSQLLKKSLSKTLTRFYPLAGKVRDALTIDCNDEGAFYVEARVKCHLSDFLTQPRVPSMNQFLPYDVAWKRDEPISGLHVTIIQVNIFDCGGIAIGALVSHMTVDGTAFSTFLNSWAATARGSCEAVPRPSFIAPSLFLQSDSVPKELTAMGLLKHFLKRGDCVARRFIFDASALATLKAKATSSCGQSQSPSRVQAVSSLIWKCFIAASKATSGAYKPILLGHAVNIRPRALPPFSESCMGNFLWLAVAECKDEAKTELHHLAGQVNDAIAKVNGYLVKQLQGEEGSLKYCETRGDEKSTSRGSRLFGLYKLVQLWSL</sequence>
<reference evidence="4 5" key="1">
    <citation type="journal article" date="2018" name="Proc. Natl. Acad. Sci. U.S.A.">
        <title>Draft genome sequence of Camellia sinensis var. sinensis provides insights into the evolution of the tea genome and tea quality.</title>
        <authorList>
            <person name="Wei C."/>
            <person name="Yang H."/>
            <person name="Wang S."/>
            <person name="Zhao J."/>
            <person name="Liu C."/>
            <person name="Gao L."/>
            <person name="Xia E."/>
            <person name="Lu Y."/>
            <person name="Tai Y."/>
            <person name="She G."/>
            <person name="Sun J."/>
            <person name="Cao H."/>
            <person name="Tong W."/>
            <person name="Gao Q."/>
            <person name="Li Y."/>
            <person name="Deng W."/>
            <person name="Jiang X."/>
            <person name="Wang W."/>
            <person name="Chen Q."/>
            <person name="Zhang S."/>
            <person name="Li H."/>
            <person name="Wu J."/>
            <person name="Wang P."/>
            <person name="Li P."/>
            <person name="Shi C."/>
            <person name="Zheng F."/>
            <person name="Jian J."/>
            <person name="Huang B."/>
            <person name="Shan D."/>
            <person name="Shi M."/>
            <person name="Fang C."/>
            <person name="Yue Y."/>
            <person name="Li F."/>
            <person name="Li D."/>
            <person name="Wei S."/>
            <person name="Han B."/>
            <person name="Jiang C."/>
            <person name="Yin Y."/>
            <person name="Xia T."/>
            <person name="Zhang Z."/>
            <person name="Bennetzen J.L."/>
            <person name="Zhao S."/>
            <person name="Wan X."/>
        </authorList>
    </citation>
    <scope>NUCLEOTIDE SEQUENCE [LARGE SCALE GENOMIC DNA]</scope>
    <source>
        <strain evidence="5">cv. Shuchazao</strain>
        <tissue evidence="4">Leaf</tissue>
    </source>
</reference>
<evidence type="ECO:0000256" key="3">
    <source>
        <dbReference type="ARBA" id="ARBA00023315"/>
    </source>
</evidence>
<dbReference type="AlphaFoldDB" id="A0A4S4D5Y0"/>
<keyword evidence="3" id="KW-0012">Acyltransferase</keyword>
<comment type="caution">
    <text evidence="4">The sequence shown here is derived from an EMBL/GenBank/DDBJ whole genome shotgun (WGS) entry which is preliminary data.</text>
</comment>
<evidence type="ECO:0000313" key="4">
    <source>
        <dbReference type="EMBL" id="THF97789.1"/>
    </source>
</evidence>
<dbReference type="Proteomes" id="UP000306102">
    <property type="component" value="Unassembled WGS sequence"/>
</dbReference>
<keyword evidence="2" id="KW-0808">Transferase</keyword>
<evidence type="ECO:0000313" key="5">
    <source>
        <dbReference type="Proteomes" id="UP000306102"/>
    </source>
</evidence>
<dbReference type="Gene3D" id="3.30.559.10">
    <property type="entry name" value="Chloramphenicol acetyltransferase-like domain"/>
    <property type="match status" value="2"/>
</dbReference>
<dbReference type="InterPro" id="IPR023213">
    <property type="entry name" value="CAT-like_dom_sf"/>
</dbReference>
<organism evidence="4 5">
    <name type="scientific">Camellia sinensis var. sinensis</name>
    <name type="common">China tea</name>
    <dbReference type="NCBI Taxonomy" id="542762"/>
    <lineage>
        <taxon>Eukaryota</taxon>
        <taxon>Viridiplantae</taxon>
        <taxon>Streptophyta</taxon>
        <taxon>Embryophyta</taxon>
        <taxon>Tracheophyta</taxon>
        <taxon>Spermatophyta</taxon>
        <taxon>Magnoliopsida</taxon>
        <taxon>eudicotyledons</taxon>
        <taxon>Gunneridae</taxon>
        <taxon>Pentapetalae</taxon>
        <taxon>asterids</taxon>
        <taxon>Ericales</taxon>
        <taxon>Theaceae</taxon>
        <taxon>Camellia</taxon>
    </lineage>
</organism>